<feature type="transmembrane region" description="Helical" evidence="7">
    <location>
        <begin position="291"/>
        <end position="310"/>
    </location>
</feature>
<feature type="transmembrane region" description="Helical" evidence="7">
    <location>
        <begin position="121"/>
        <end position="138"/>
    </location>
</feature>
<evidence type="ECO:0000256" key="7">
    <source>
        <dbReference type="SAM" id="Phobius"/>
    </source>
</evidence>
<feature type="transmembrane region" description="Helical" evidence="7">
    <location>
        <begin position="442"/>
        <end position="462"/>
    </location>
</feature>
<evidence type="ECO:0000313" key="8">
    <source>
        <dbReference type="EMBL" id="CUO74994.1"/>
    </source>
</evidence>
<feature type="transmembrane region" description="Helical" evidence="7">
    <location>
        <begin position="45"/>
        <end position="71"/>
    </location>
</feature>
<keyword evidence="5 7" id="KW-1133">Transmembrane helix</keyword>
<dbReference type="PANTHER" id="PTHR30250:SF10">
    <property type="entry name" value="LIPOPOLYSACCHARIDE BIOSYNTHESIS PROTEIN WZXC"/>
    <property type="match status" value="1"/>
</dbReference>
<comment type="subcellular location">
    <subcellularLocation>
        <location evidence="1">Cell membrane</location>
        <topology evidence="1">Multi-pass membrane protein</topology>
    </subcellularLocation>
</comment>
<evidence type="ECO:0000313" key="9">
    <source>
        <dbReference type="Proteomes" id="UP000095517"/>
    </source>
</evidence>
<dbReference type="InterPro" id="IPR050833">
    <property type="entry name" value="Poly_Biosynth_Transport"/>
</dbReference>
<protein>
    <submittedName>
        <fullName evidence="8">Lipopolysaccharide biosynthesis transmembrane transport protein</fullName>
    </submittedName>
</protein>
<dbReference type="AlphaFoldDB" id="A0A174HJB1"/>
<feature type="transmembrane region" description="Helical" evidence="7">
    <location>
        <begin position="150"/>
        <end position="168"/>
    </location>
</feature>
<feature type="transmembrane region" description="Helical" evidence="7">
    <location>
        <begin position="414"/>
        <end position="436"/>
    </location>
</feature>
<feature type="transmembrane region" description="Helical" evidence="7">
    <location>
        <begin position="15"/>
        <end position="39"/>
    </location>
</feature>
<dbReference type="RefSeq" id="WP_055279357.1">
    <property type="nucleotide sequence ID" value="NZ_CABIXA010000015.1"/>
</dbReference>
<evidence type="ECO:0000256" key="1">
    <source>
        <dbReference type="ARBA" id="ARBA00004651"/>
    </source>
</evidence>
<keyword evidence="3" id="KW-1003">Cell membrane</keyword>
<proteinExistence type="inferred from homology"/>
<feature type="transmembrane region" description="Helical" evidence="7">
    <location>
        <begin position="357"/>
        <end position="379"/>
    </location>
</feature>
<evidence type="ECO:0000256" key="3">
    <source>
        <dbReference type="ARBA" id="ARBA00022475"/>
    </source>
</evidence>
<keyword evidence="4 7" id="KW-0812">Transmembrane</keyword>
<evidence type="ECO:0000256" key="4">
    <source>
        <dbReference type="ARBA" id="ARBA00022692"/>
    </source>
</evidence>
<evidence type="ECO:0000256" key="6">
    <source>
        <dbReference type="ARBA" id="ARBA00023136"/>
    </source>
</evidence>
<dbReference type="STRING" id="338188.ERS852397_02709"/>
<gene>
    <name evidence="8" type="primary">wzxC_1</name>
    <name evidence="8" type="ORF">ERS852397_02709</name>
</gene>
<feature type="transmembrane region" description="Helical" evidence="7">
    <location>
        <begin position="174"/>
        <end position="194"/>
    </location>
</feature>
<evidence type="ECO:0000256" key="5">
    <source>
        <dbReference type="ARBA" id="ARBA00022989"/>
    </source>
</evidence>
<organism evidence="8 9">
    <name type="scientific">Bacteroides finegoldii</name>
    <dbReference type="NCBI Taxonomy" id="338188"/>
    <lineage>
        <taxon>Bacteria</taxon>
        <taxon>Pseudomonadati</taxon>
        <taxon>Bacteroidota</taxon>
        <taxon>Bacteroidia</taxon>
        <taxon>Bacteroidales</taxon>
        <taxon>Bacteroidaceae</taxon>
        <taxon>Bacteroides</taxon>
    </lineage>
</organism>
<reference evidence="8 9" key="1">
    <citation type="submission" date="2015-09" db="EMBL/GenBank/DDBJ databases">
        <authorList>
            <consortium name="Pathogen Informatics"/>
        </authorList>
    </citation>
    <scope>NUCLEOTIDE SEQUENCE [LARGE SCALE GENOMIC DNA]</scope>
    <source>
        <strain evidence="8 9">2789STDY5608840</strain>
    </source>
</reference>
<dbReference type="GO" id="GO:0005886">
    <property type="term" value="C:plasma membrane"/>
    <property type="evidence" value="ECO:0007669"/>
    <property type="project" value="UniProtKB-SubCell"/>
</dbReference>
<accession>A0A174HJB1</accession>
<feature type="transmembrane region" description="Helical" evidence="7">
    <location>
        <begin position="83"/>
        <end position="101"/>
    </location>
</feature>
<sequence>MGEEQSLRQKTAKGLFWGGLSNSLQQLLGLLFGIVLARLLSRSDYGMIGMLTIFSTIANILQESGFISALVNRKNASDKDYNAVFWFSVSCSAILYILLYLSAPLIAEFYRTPELVPLSRLTFLSFFIASLGIAPRAILFRNLKVKENTIISLSSLTLSGITAIVLAVNGFAYWGIAIQSLVYVAVVVILNWYFAKWMPSFHFDFSPIKEMFGFSSKMLITNIFMTINNNLFSVLLGKFYTKQAVGDFSQANKWNNMGHSLITGMINGVAQPVLASITEDTQRQVAVFRKMLRFTAFISFPAMFGLSIVSKEFIVITITDKWLVSAQMMQLLCIWGAFIPINNLFSNLLVSRGRSSVFMFCNITLSILQLITACLSYPYGITMMIYLFITINILWLFVWYFFVKREIPLTLSCVLKDIAPYFLLAATLTASAYYITLGIRNLYLSLLIKIVLVVSLYALILWKLQSVIFSECIEFIRKKI</sequence>
<dbReference type="CDD" id="cd13127">
    <property type="entry name" value="MATE_tuaB_like"/>
    <property type="match status" value="1"/>
</dbReference>
<name>A0A174HJB1_9BACE</name>
<dbReference type="Pfam" id="PF13440">
    <property type="entry name" value="Polysacc_synt_3"/>
    <property type="match status" value="1"/>
</dbReference>
<dbReference type="EMBL" id="CYZH01000015">
    <property type="protein sequence ID" value="CUO74994.1"/>
    <property type="molecule type" value="Genomic_DNA"/>
</dbReference>
<dbReference type="Proteomes" id="UP000095517">
    <property type="component" value="Unassembled WGS sequence"/>
</dbReference>
<evidence type="ECO:0000256" key="2">
    <source>
        <dbReference type="ARBA" id="ARBA00007430"/>
    </source>
</evidence>
<feature type="transmembrane region" description="Helical" evidence="7">
    <location>
        <begin position="385"/>
        <end position="402"/>
    </location>
</feature>
<keyword evidence="6 7" id="KW-0472">Membrane</keyword>
<comment type="similarity">
    <text evidence="2">Belongs to the polysaccharide synthase family.</text>
</comment>
<feature type="transmembrane region" description="Helical" evidence="7">
    <location>
        <begin position="322"/>
        <end position="345"/>
    </location>
</feature>
<dbReference type="PANTHER" id="PTHR30250">
    <property type="entry name" value="PST FAMILY PREDICTED COLANIC ACID TRANSPORTER"/>
    <property type="match status" value="1"/>
</dbReference>